<feature type="transmembrane region" description="Helical" evidence="10">
    <location>
        <begin position="453"/>
        <end position="479"/>
    </location>
</feature>
<keyword evidence="8 9" id="KW-0326">Glycosidase</keyword>
<comment type="subcellular location">
    <subcellularLocation>
        <location evidence="1">Membrane</location>
        <topology evidence="1">Multi-pass membrane protein</topology>
    </subcellularLocation>
</comment>
<organism evidence="12 13">
    <name type="scientific">Lunatimonas lonarensis</name>
    <dbReference type="NCBI Taxonomy" id="1232681"/>
    <lineage>
        <taxon>Bacteria</taxon>
        <taxon>Pseudomonadati</taxon>
        <taxon>Bacteroidota</taxon>
        <taxon>Cytophagia</taxon>
        <taxon>Cytophagales</taxon>
        <taxon>Cyclobacteriaceae</taxon>
    </lineage>
</organism>
<dbReference type="InterPro" id="IPR022790">
    <property type="entry name" value="GH26_dom"/>
</dbReference>
<evidence type="ECO:0000256" key="9">
    <source>
        <dbReference type="PROSITE-ProRule" id="PRU01100"/>
    </source>
</evidence>
<proteinExistence type="inferred from homology"/>
<dbReference type="GO" id="GO:0004553">
    <property type="term" value="F:hydrolase activity, hydrolyzing O-glycosyl compounds"/>
    <property type="evidence" value="ECO:0007669"/>
    <property type="project" value="InterPro"/>
</dbReference>
<dbReference type="PANTHER" id="PTHR43867">
    <property type="entry name" value="CELLULOSE SYNTHASE CATALYTIC SUBUNIT A [UDP-FORMING]"/>
    <property type="match status" value="1"/>
</dbReference>
<dbReference type="CDD" id="cd06421">
    <property type="entry name" value="CESA_CelA_like"/>
    <property type="match status" value="1"/>
</dbReference>
<dbReference type="Proteomes" id="UP000013909">
    <property type="component" value="Unassembled WGS sequence"/>
</dbReference>
<dbReference type="InterPro" id="IPR017853">
    <property type="entry name" value="GH"/>
</dbReference>
<feature type="active site" description="Nucleophile" evidence="9">
    <location>
        <position position="782"/>
    </location>
</feature>
<evidence type="ECO:0000256" key="7">
    <source>
        <dbReference type="ARBA" id="ARBA00023136"/>
    </source>
</evidence>
<dbReference type="EMBL" id="AQHR01000085">
    <property type="protein sequence ID" value="EON76529.1"/>
    <property type="molecule type" value="Genomic_DNA"/>
</dbReference>
<evidence type="ECO:0000313" key="13">
    <source>
        <dbReference type="Proteomes" id="UP000013909"/>
    </source>
</evidence>
<dbReference type="GO" id="GO:0016758">
    <property type="term" value="F:hexosyltransferase activity"/>
    <property type="evidence" value="ECO:0007669"/>
    <property type="project" value="TreeGrafter"/>
</dbReference>
<dbReference type="GO" id="GO:0005886">
    <property type="term" value="C:plasma membrane"/>
    <property type="evidence" value="ECO:0007669"/>
    <property type="project" value="TreeGrafter"/>
</dbReference>
<keyword evidence="4 10" id="KW-0812">Transmembrane</keyword>
<comment type="similarity">
    <text evidence="9">Belongs to the glycosyl hydrolase 26 family.</text>
</comment>
<feature type="active site" description="Proton donor" evidence="9">
    <location>
        <position position="670"/>
    </location>
</feature>
<evidence type="ECO:0000259" key="11">
    <source>
        <dbReference type="PROSITE" id="PS51764"/>
    </source>
</evidence>
<dbReference type="PATRIC" id="fig|1288963.3.peg.2970"/>
<evidence type="ECO:0000313" key="12">
    <source>
        <dbReference type="EMBL" id="EON76529.1"/>
    </source>
</evidence>
<accession>R7ZR88</accession>
<name>R7ZR88_9BACT</name>
<gene>
    <name evidence="12" type="ORF">ADIS_2979</name>
</gene>
<evidence type="ECO:0000256" key="4">
    <source>
        <dbReference type="ARBA" id="ARBA00022692"/>
    </source>
</evidence>
<dbReference type="Pfam" id="PF02836">
    <property type="entry name" value="Glyco_hydro_2_C"/>
    <property type="match status" value="1"/>
</dbReference>
<dbReference type="SUPFAM" id="SSF51445">
    <property type="entry name" value="(Trans)glycosidases"/>
    <property type="match status" value="2"/>
</dbReference>
<sequence>MLLNTASVASIGVFIGVFVFEVGVGNRFLYGLLTISLFFKILEVVFEWYHFWVLKEPTNRDLPPPKPKRAYTVDMLTTACPGEPFEMIANTLRAMVAVTYPHTSYLCDEGDDPELKALCAELGVVHVTRSTHENAKAGNINNALRQATGEICVILDPDHAPYPQFLDYVLHYFDNPKIGYVQVVQAYKNQSESLVAHAAAEQTYMYYGPYMEAMSKFGTAQAIGANCTFRRAALDSIGGHAPGLTEDMHTSMLLHAKGWESVYEPKILSLGLVPSSLNAFYQQQLKWSRGTFDLWLNKLPKLFSKYTWKQKFHYFLLPVYFLFGLIGIIDVVIPIYSLYTGEYPWKLDPSIFFAAFLPFLGMSLIQRFYAQRWLHKRDEKGLHILGGILRVGTWWVYSLGFIYTLINKKVPYIPTPKEHSSKGDFKLGLPNLIISVASFAAVFYGLSNDWQPYSWLMASFAFMNGFIFFCAFFLGQFVWVNNLRAAWFWFKNRPVIESAHLTYNKVNKIALPTVMVLPIVLSIIFVFVTFDIKLPSDYNRVLSNSERNFGGNYTGIYHASYDQTHDFSLIKQAEKEVGTDWAIISTYLYWSDLELPLEKWKEILNHGSIPMITWEPFVSGLEWVDEWEDLSQNQKVFKYIVEGFFDEYILEVAKSIRDLNAPVFLRFAHEMDNPMYPWSMTGGNTPEEFKAAWKHIHYLFGSVGAQNVSWVFNPWDPENLSVYYPFGGGGSVTEFVDWVGLTALNYGPASVNGNPISFETIYRPFKDQLDAHNIDVPVMLSEFGSVSYSTDASIWVGESVSAIKSFPEIKALVWFFSDIDKNWITDWRPLGGADFIDWTFDLSKVSRPVAQWAGSKMPVTVPVSDNLGTVRPSSLQGMKGDFTLTVNGSPFYMKGICYNTGHDWEEGFVPLSRKQVAGDFEKMKKAGANTIRRYEPGIYDRNILREANLQGLKVMYGFWFDPKVDYLSDRKELAAYERKVLQSVKKHKDNEAIVAWNIGNETWGLLKKRYGQPYLTMVRKSYISFLEELAQKIREIDPTRPILSSEEHDNIRLIGTIHDYRAHAPSLDAIGINSYYEENISLLDDIFTEFDPDRPYVVTEFGPKGYWNPELGDYWSDSVLIELSSVSKGEYYHRQWTQYIEANKGKNLGGFAFSWQDRFEGTATWFGITDFKGNPKPAYYYLASAWLGTDLGITSFPDITIVGQWQDVRPNERIWLSAATINEYSDSLTYKWEVYEEGSWKRSNPVVNSIENNRFVEIKVPKKPSRVYVHAYDSHGNVITASRPLQFTY</sequence>
<keyword evidence="6 10" id="KW-1133">Transmembrane helix</keyword>
<evidence type="ECO:0000256" key="1">
    <source>
        <dbReference type="ARBA" id="ARBA00004141"/>
    </source>
</evidence>
<dbReference type="Pfam" id="PF13641">
    <property type="entry name" value="Glyco_tranf_2_3"/>
    <property type="match status" value="1"/>
</dbReference>
<dbReference type="InterPro" id="IPR006103">
    <property type="entry name" value="Glyco_hydro_2_cat"/>
</dbReference>
<dbReference type="SUPFAM" id="SSF53448">
    <property type="entry name" value="Nucleotide-diphospho-sugar transferases"/>
    <property type="match status" value="1"/>
</dbReference>
<reference evidence="12 13" key="1">
    <citation type="submission" date="2013-02" db="EMBL/GenBank/DDBJ databases">
        <title>A novel strain isolated from Lonar lake, Maharashtra, India.</title>
        <authorList>
            <person name="Singh A."/>
        </authorList>
    </citation>
    <scope>NUCLEOTIDE SEQUENCE [LARGE SCALE GENOMIC DNA]</scope>
    <source>
        <strain evidence="12 13">AK24</strain>
    </source>
</reference>
<dbReference type="STRING" id="1232681.ADIS_2979"/>
<feature type="transmembrane region" description="Helical" evidence="10">
    <location>
        <begin position="314"/>
        <end position="339"/>
    </location>
</feature>
<evidence type="ECO:0000256" key="2">
    <source>
        <dbReference type="ARBA" id="ARBA00022676"/>
    </source>
</evidence>
<feature type="transmembrane region" description="Helical" evidence="10">
    <location>
        <begin position="6"/>
        <end position="30"/>
    </location>
</feature>
<protein>
    <recommendedName>
        <fullName evidence="11">GH26 domain-containing protein</fullName>
    </recommendedName>
</protein>
<feature type="transmembrane region" description="Helical" evidence="10">
    <location>
        <begin position="351"/>
        <end position="370"/>
    </location>
</feature>
<feature type="domain" description="GH26" evidence="11">
    <location>
        <begin position="532"/>
        <end position="848"/>
    </location>
</feature>
<comment type="caution">
    <text evidence="12">The sequence shown here is derived from an EMBL/GenBank/DDBJ whole genome shotgun (WGS) entry which is preliminary data.</text>
</comment>
<dbReference type="PROSITE" id="PS51764">
    <property type="entry name" value="GH26"/>
    <property type="match status" value="1"/>
</dbReference>
<dbReference type="Gene3D" id="3.20.20.80">
    <property type="entry name" value="Glycosidases"/>
    <property type="match status" value="2"/>
</dbReference>
<keyword evidence="3" id="KW-0808">Transferase</keyword>
<feature type="transmembrane region" description="Helical" evidence="10">
    <location>
        <begin position="426"/>
        <end position="446"/>
    </location>
</feature>
<dbReference type="Gene3D" id="3.90.550.10">
    <property type="entry name" value="Spore Coat Polysaccharide Biosynthesis Protein SpsA, Chain A"/>
    <property type="match status" value="1"/>
</dbReference>
<keyword evidence="7 10" id="KW-0472">Membrane</keyword>
<evidence type="ECO:0000256" key="8">
    <source>
        <dbReference type="ARBA" id="ARBA00023295"/>
    </source>
</evidence>
<feature type="transmembrane region" description="Helical" evidence="10">
    <location>
        <begin position="509"/>
        <end position="530"/>
    </location>
</feature>
<dbReference type="Pfam" id="PF02156">
    <property type="entry name" value="Glyco_hydro_26"/>
    <property type="match status" value="1"/>
</dbReference>
<dbReference type="PANTHER" id="PTHR43867:SF2">
    <property type="entry name" value="CELLULOSE SYNTHASE CATALYTIC SUBUNIT A [UDP-FORMING]"/>
    <property type="match status" value="1"/>
</dbReference>
<dbReference type="InterPro" id="IPR029044">
    <property type="entry name" value="Nucleotide-diphossugar_trans"/>
</dbReference>
<keyword evidence="13" id="KW-1185">Reference proteome</keyword>
<evidence type="ECO:0000256" key="5">
    <source>
        <dbReference type="ARBA" id="ARBA00022801"/>
    </source>
</evidence>
<dbReference type="InterPro" id="IPR050321">
    <property type="entry name" value="Glycosyltr_2/OpgH_subfam"/>
</dbReference>
<keyword evidence="2" id="KW-0328">Glycosyltransferase</keyword>
<evidence type="ECO:0000256" key="6">
    <source>
        <dbReference type="ARBA" id="ARBA00022989"/>
    </source>
</evidence>
<evidence type="ECO:0000256" key="10">
    <source>
        <dbReference type="SAM" id="Phobius"/>
    </source>
</evidence>
<keyword evidence="5 9" id="KW-0378">Hydrolase</keyword>
<evidence type="ECO:0000256" key="3">
    <source>
        <dbReference type="ARBA" id="ARBA00022679"/>
    </source>
</evidence>
<dbReference type="GO" id="GO:0005975">
    <property type="term" value="P:carbohydrate metabolic process"/>
    <property type="evidence" value="ECO:0007669"/>
    <property type="project" value="InterPro"/>
</dbReference>